<evidence type="ECO:0000313" key="5">
    <source>
        <dbReference type="EMBL" id="VAX35456.1"/>
    </source>
</evidence>
<dbReference type="InterPro" id="IPR003439">
    <property type="entry name" value="ABC_transporter-like_ATP-bd"/>
</dbReference>
<dbReference type="GO" id="GO:0098796">
    <property type="term" value="C:membrane protein complex"/>
    <property type="evidence" value="ECO:0007669"/>
    <property type="project" value="UniProtKB-ARBA"/>
</dbReference>
<dbReference type="PANTHER" id="PTHR24220">
    <property type="entry name" value="IMPORT ATP-BINDING PROTEIN"/>
    <property type="match status" value="1"/>
</dbReference>
<keyword evidence="2" id="KW-0547">Nucleotide-binding</keyword>
<dbReference type="GO" id="GO:0016887">
    <property type="term" value="F:ATP hydrolysis activity"/>
    <property type="evidence" value="ECO:0007669"/>
    <property type="project" value="InterPro"/>
</dbReference>
<dbReference type="GO" id="GO:0022857">
    <property type="term" value="F:transmembrane transporter activity"/>
    <property type="evidence" value="ECO:0007669"/>
    <property type="project" value="UniProtKB-ARBA"/>
</dbReference>
<feature type="domain" description="ABC transporter" evidence="4">
    <location>
        <begin position="2"/>
        <end position="223"/>
    </location>
</feature>
<dbReference type="GO" id="GO:0005524">
    <property type="term" value="F:ATP binding"/>
    <property type="evidence" value="ECO:0007669"/>
    <property type="project" value="UniProtKB-KW"/>
</dbReference>
<dbReference type="Pfam" id="PF00005">
    <property type="entry name" value="ABC_tran"/>
    <property type="match status" value="1"/>
</dbReference>
<keyword evidence="1" id="KW-0813">Transport</keyword>
<dbReference type="InterPro" id="IPR015854">
    <property type="entry name" value="ABC_transpr_LolD-like"/>
</dbReference>
<dbReference type="FunFam" id="3.40.50.300:FF:000032">
    <property type="entry name" value="Export ABC transporter ATP-binding protein"/>
    <property type="match status" value="1"/>
</dbReference>
<dbReference type="SUPFAM" id="SSF52540">
    <property type="entry name" value="P-loop containing nucleoside triphosphate hydrolases"/>
    <property type="match status" value="1"/>
</dbReference>
<sequence length="225" mass="24944">MIQLHSITKTFSKKNGPLVTALQDIELEVNQGEFIMITGPSGSGKSTLLFTIGAMQRPTKGQVIMKGTDIYSLSSSKRALLRRKQIGFVFQTFNLIPYLNCIENVILPAVLAGEVRTASLKKAKDFLKRLGLEKRFNHRPSELSVGERQRVAICRSLINSPEVILADEPTGNMDVAMREEVMDVLHNLNADGQTIIMITHDPKLAKEGTRRVSLNDGLIQKDTGK</sequence>
<dbReference type="InterPro" id="IPR017871">
    <property type="entry name" value="ABC_transporter-like_CS"/>
</dbReference>
<dbReference type="AlphaFoldDB" id="A0A3B1CXR5"/>
<gene>
    <name evidence="5" type="ORF">MNBD_UNCLBAC01-1163</name>
</gene>
<dbReference type="InterPro" id="IPR027417">
    <property type="entry name" value="P-loop_NTPase"/>
</dbReference>
<dbReference type="PROSITE" id="PS00211">
    <property type="entry name" value="ABC_TRANSPORTER_1"/>
    <property type="match status" value="1"/>
</dbReference>
<dbReference type="Gene3D" id="3.40.50.300">
    <property type="entry name" value="P-loop containing nucleotide triphosphate hydrolases"/>
    <property type="match status" value="1"/>
</dbReference>
<evidence type="ECO:0000256" key="3">
    <source>
        <dbReference type="ARBA" id="ARBA00022840"/>
    </source>
</evidence>
<dbReference type="InterPro" id="IPR017911">
    <property type="entry name" value="MacB-like_ATP-bd"/>
</dbReference>
<dbReference type="EMBL" id="UOGJ01000054">
    <property type="protein sequence ID" value="VAX35456.1"/>
    <property type="molecule type" value="Genomic_DNA"/>
</dbReference>
<proteinExistence type="predicted"/>
<reference evidence="5" key="1">
    <citation type="submission" date="2018-06" db="EMBL/GenBank/DDBJ databases">
        <authorList>
            <person name="Zhirakovskaya E."/>
        </authorList>
    </citation>
    <scope>NUCLEOTIDE SEQUENCE</scope>
</reference>
<evidence type="ECO:0000256" key="2">
    <source>
        <dbReference type="ARBA" id="ARBA00022741"/>
    </source>
</evidence>
<name>A0A3B1CXR5_9ZZZZ</name>
<evidence type="ECO:0000256" key="1">
    <source>
        <dbReference type="ARBA" id="ARBA00022448"/>
    </source>
</evidence>
<dbReference type="InterPro" id="IPR003593">
    <property type="entry name" value="AAA+_ATPase"/>
</dbReference>
<dbReference type="SMART" id="SM00382">
    <property type="entry name" value="AAA"/>
    <property type="match status" value="1"/>
</dbReference>
<keyword evidence="3" id="KW-0067">ATP-binding</keyword>
<organism evidence="5">
    <name type="scientific">hydrothermal vent metagenome</name>
    <dbReference type="NCBI Taxonomy" id="652676"/>
    <lineage>
        <taxon>unclassified sequences</taxon>
        <taxon>metagenomes</taxon>
        <taxon>ecological metagenomes</taxon>
    </lineage>
</organism>
<dbReference type="CDD" id="cd03255">
    <property type="entry name" value="ABC_MJ0796_LolCDE_FtsE"/>
    <property type="match status" value="1"/>
</dbReference>
<dbReference type="PANTHER" id="PTHR24220:SF86">
    <property type="entry name" value="ABC TRANSPORTER ABCH.1"/>
    <property type="match status" value="1"/>
</dbReference>
<evidence type="ECO:0000259" key="4">
    <source>
        <dbReference type="PROSITE" id="PS50893"/>
    </source>
</evidence>
<accession>A0A3B1CXR5</accession>
<protein>
    <submittedName>
        <fullName evidence="5">ABC-type antimicrobial peptide transport system, ATPase component</fullName>
    </submittedName>
</protein>
<dbReference type="GO" id="GO:0005886">
    <property type="term" value="C:plasma membrane"/>
    <property type="evidence" value="ECO:0007669"/>
    <property type="project" value="TreeGrafter"/>
</dbReference>
<dbReference type="PROSITE" id="PS50893">
    <property type="entry name" value="ABC_TRANSPORTER_2"/>
    <property type="match status" value="1"/>
</dbReference>